<evidence type="ECO:0000256" key="4">
    <source>
        <dbReference type="ARBA" id="ARBA00023172"/>
    </source>
</evidence>
<dbReference type="GO" id="GO:0015074">
    <property type="term" value="P:DNA integration"/>
    <property type="evidence" value="ECO:0007669"/>
    <property type="project" value="InterPro"/>
</dbReference>
<proteinExistence type="predicted"/>
<name>A0A2B5N0G5_9BACI</name>
<dbReference type="Pfam" id="PF13610">
    <property type="entry name" value="DDE_Tnp_IS240"/>
    <property type="match status" value="1"/>
</dbReference>
<accession>A0A2B5N0G5</accession>
<dbReference type="NCBIfam" id="NF033587">
    <property type="entry name" value="transpos_IS6"/>
    <property type="match status" value="1"/>
</dbReference>
<evidence type="ECO:0000313" key="7">
    <source>
        <dbReference type="Proteomes" id="UP001248134"/>
    </source>
</evidence>
<dbReference type="Gene3D" id="3.30.420.10">
    <property type="entry name" value="Ribonuclease H-like superfamily/Ribonuclease H"/>
    <property type="match status" value="1"/>
</dbReference>
<dbReference type="GO" id="GO:0006310">
    <property type="term" value="P:DNA recombination"/>
    <property type="evidence" value="ECO:0007669"/>
    <property type="project" value="UniProtKB-KW"/>
</dbReference>
<keyword evidence="3" id="KW-0238">DNA-binding</keyword>
<dbReference type="EMBL" id="VLYX01000028">
    <property type="protein sequence ID" value="MDR4328250.1"/>
    <property type="molecule type" value="Genomic_DNA"/>
</dbReference>
<dbReference type="AlphaFoldDB" id="A0A2B5N0G5"/>
<dbReference type="PANTHER" id="PTHR35528">
    <property type="entry name" value="BLL1675 PROTEIN"/>
    <property type="match status" value="1"/>
</dbReference>
<evidence type="ECO:0000256" key="1">
    <source>
        <dbReference type="ARBA" id="ARBA00002286"/>
    </source>
</evidence>
<keyword evidence="4" id="KW-0233">DNA recombination</keyword>
<dbReference type="GO" id="GO:0032196">
    <property type="term" value="P:transposition"/>
    <property type="evidence" value="ECO:0007669"/>
    <property type="project" value="UniProtKB-KW"/>
</dbReference>
<reference evidence="6" key="1">
    <citation type="submission" date="2019-07" db="EMBL/GenBank/DDBJ databases">
        <title>Phylogenomic Reclassification of ATCC Bacillus Strains and Various Taxa within the Genus Bacillus.</title>
        <authorList>
            <person name="Riojas M.A."/>
            <person name="Frank A.M."/>
            <person name="Fenn S.L."/>
            <person name="King S.P."/>
            <person name="Brower S.M."/>
            <person name="Hazbon M.H."/>
        </authorList>
    </citation>
    <scope>NUCLEOTIDE SEQUENCE</scope>
    <source>
        <strain evidence="6">NR-12239</strain>
    </source>
</reference>
<gene>
    <name evidence="6" type="ORF">FOS08_20740</name>
</gene>
<dbReference type="SUPFAM" id="SSF53098">
    <property type="entry name" value="Ribonuclease H-like"/>
    <property type="match status" value="1"/>
</dbReference>
<dbReference type="InterPro" id="IPR036397">
    <property type="entry name" value="RNaseH_sf"/>
</dbReference>
<dbReference type="Proteomes" id="UP001248134">
    <property type="component" value="Unassembled WGS sequence"/>
</dbReference>
<protein>
    <submittedName>
        <fullName evidence="6">IS6 family transposase</fullName>
    </submittedName>
</protein>
<evidence type="ECO:0000256" key="3">
    <source>
        <dbReference type="ARBA" id="ARBA00023125"/>
    </source>
</evidence>
<evidence type="ECO:0000259" key="5">
    <source>
        <dbReference type="PROSITE" id="PS50994"/>
    </source>
</evidence>
<dbReference type="RefSeq" id="WP_098149436.1">
    <property type="nucleotide sequence ID" value="NZ_JARMDG010000044.1"/>
</dbReference>
<dbReference type="InterPro" id="IPR012337">
    <property type="entry name" value="RNaseH-like_sf"/>
</dbReference>
<organism evidence="6 7">
    <name type="scientific">Bacillus pseudomycoides</name>
    <dbReference type="NCBI Taxonomy" id="64104"/>
    <lineage>
        <taxon>Bacteria</taxon>
        <taxon>Bacillati</taxon>
        <taxon>Bacillota</taxon>
        <taxon>Bacilli</taxon>
        <taxon>Bacillales</taxon>
        <taxon>Bacillaceae</taxon>
        <taxon>Bacillus</taxon>
        <taxon>Bacillus cereus group</taxon>
    </lineage>
</organism>
<feature type="domain" description="Integrase catalytic" evidence="5">
    <location>
        <begin position="55"/>
        <end position="235"/>
    </location>
</feature>
<dbReference type="GO" id="GO:0003677">
    <property type="term" value="F:DNA binding"/>
    <property type="evidence" value="ECO:0007669"/>
    <property type="project" value="UniProtKB-KW"/>
</dbReference>
<keyword evidence="2" id="KW-0815">Transposition</keyword>
<evidence type="ECO:0000313" key="6">
    <source>
        <dbReference type="EMBL" id="MDR4328250.1"/>
    </source>
</evidence>
<comment type="function">
    <text evidence="1">Involved in the transposition of the insertion sequence.</text>
</comment>
<dbReference type="InterPro" id="IPR052183">
    <property type="entry name" value="IS_Transposase"/>
</dbReference>
<comment type="caution">
    <text evidence="6">The sequence shown here is derived from an EMBL/GenBank/DDBJ whole genome shotgun (WGS) entry which is preliminary data.</text>
</comment>
<dbReference type="InterPro" id="IPR032874">
    <property type="entry name" value="DDE_dom"/>
</dbReference>
<dbReference type="PANTHER" id="PTHR35528:SF3">
    <property type="entry name" value="BLL1675 PROTEIN"/>
    <property type="match status" value="1"/>
</dbReference>
<dbReference type="InterPro" id="IPR047930">
    <property type="entry name" value="Transpos_IS6"/>
</dbReference>
<sequence>MKKQNLFKWKHYQPDVIILTVRWYLRYSLSFRDLVEMMEERGVSISHTTIMRWVHQYVPELDKRIRRYLKQTNDSWRVDETYIKVKGQWMYLYRAVDSKGNTIDFYLSETRDTKAAKRFFKKALWSFHVSQPRVITIDKNPAYPVAIEELKNEKKMPVGIQIRQVKYLNNIVEQDHRFIKKRVRSMLGLKSLRTANCILSGVEAMHMMRKGQLHQRVKSARNEAEFIHKLFGLAV</sequence>
<dbReference type="InterPro" id="IPR001584">
    <property type="entry name" value="Integrase_cat-core"/>
</dbReference>
<dbReference type="PROSITE" id="PS50994">
    <property type="entry name" value="INTEGRASE"/>
    <property type="match status" value="1"/>
</dbReference>
<evidence type="ECO:0000256" key="2">
    <source>
        <dbReference type="ARBA" id="ARBA00022578"/>
    </source>
</evidence>